<organism evidence="1">
    <name type="scientific">marine metagenome</name>
    <dbReference type="NCBI Taxonomy" id="408172"/>
    <lineage>
        <taxon>unclassified sequences</taxon>
        <taxon>metagenomes</taxon>
        <taxon>ecological metagenomes</taxon>
    </lineage>
</organism>
<sequence>MAWIDTINERDADGSLKDQYAKLKDSRSGVDNILKIHSLNPESLDAHV</sequence>
<dbReference type="InterPro" id="IPR029032">
    <property type="entry name" value="AhpD-like"/>
</dbReference>
<dbReference type="SUPFAM" id="SSF69118">
    <property type="entry name" value="AhpD-like"/>
    <property type="match status" value="1"/>
</dbReference>
<protein>
    <recommendedName>
        <fullName evidence="2">Peroxidase</fullName>
    </recommendedName>
</protein>
<feature type="non-terminal residue" evidence="1">
    <location>
        <position position="48"/>
    </location>
</feature>
<dbReference type="AlphaFoldDB" id="A0A381UEC9"/>
<evidence type="ECO:0000313" key="1">
    <source>
        <dbReference type="EMBL" id="SVA26566.1"/>
    </source>
</evidence>
<accession>A0A381UEC9</accession>
<dbReference type="EMBL" id="UINC01006276">
    <property type="protein sequence ID" value="SVA26566.1"/>
    <property type="molecule type" value="Genomic_DNA"/>
</dbReference>
<gene>
    <name evidence="1" type="ORF">METZ01_LOCUS79420</name>
</gene>
<reference evidence="1" key="1">
    <citation type="submission" date="2018-05" db="EMBL/GenBank/DDBJ databases">
        <authorList>
            <person name="Lanie J.A."/>
            <person name="Ng W.-L."/>
            <person name="Kazmierczak K.M."/>
            <person name="Andrzejewski T.M."/>
            <person name="Davidsen T.M."/>
            <person name="Wayne K.J."/>
            <person name="Tettelin H."/>
            <person name="Glass J.I."/>
            <person name="Rusch D."/>
            <person name="Podicherti R."/>
            <person name="Tsui H.-C.T."/>
            <person name="Winkler M.E."/>
        </authorList>
    </citation>
    <scope>NUCLEOTIDE SEQUENCE</scope>
</reference>
<proteinExistence type="predicted"/>
<name>A0A381UEC9_9ZZZZ</name>
<evidence type="ECO:0008006" key="2">
    <source>
        <dbReference type="Google" id="ProtNLM"/>
    </source>
</evidence>